<dbReference type="OrthoDB" id="2110508at2759"/>
<proteinExistence type="predicted"/>
<dbReference type="PANTHER" id="PTHR41386">
    <property type="entry name" value="INTEGRAL MEMBRANE PROTEIN-RELATED"/>
    <property type="match status" value="1"/>
</dbReference>
<gene>
    <name evidence="1" type="ORF">M427DRAFT_57690</name>
</gene>
<keyword evidence="2" id="KW-1185">Reference proteome</keyword>
<dbReference type="AlphaFoldDB" id="A0A139ABX0"/>
<dbReference type="EMBL" id="KQ965770">
    <property type="protein sequence ID" value="KXS14228.1"/>
    <property type="molecule type" value="Genomic_DNA"/>
</dbReference>
<sequence length="235" mass="26572">MDLLVNNQWRRLLEIQGTLRNRQLSFGGIAGTLTRRDTLPGLVDFWSAEVEPDGHLLFQLKIFFDKLDADDTLVFSHWLHDGDNFTGAISDIQFDLRRGKLRTVSYTLSLSDPNANLDDLLSGDNVMEGQIRKLGIKWSDGELVTLANGELPPRYKPAFALTRADKITDTWKRTLSGLVIMYQPPPPFALLTLGVGEVLPTVTWDFYPPEHLKAGRIPKSRLFGRKLTEPDTEPR</sequence>
<evidence type="ECO:0000313" key="2">
    <source>
        <dbReference type="Proteomes" id="UP000070544"/>
    </source>
</evidence>
<dbReference type="PANTHER" id="PTHR41386:SF1">
    <property type="entry name" value="MEMBRANE PROTEIN"/>
    <property type="match status" value="1"/>
</dbReference>
<dbReference type="InterPro" id="IPR010406">
    <property type="entry name" value="DUF1003"/>
</dbReference>
<reference evidence="1 2" key="1">
    <citation type="journal article" date="2015" name="Genome Biol. Evol.">
        <title>Phylogenomic analyses indicate that early fungi evolved digesting cell walls of algal ancestors of land plants.</title>
        <authorList>
            <person name="Chang Y."/>
            <person name="Wang S."/>
            <person name="Sekimoto S."/>
            <person name="Aerts A.L."/>
            <person name="Choi C."/>
            <person name="Clum A."/>
            <person name="LaButti K.M."/>
            <person name="Lindquist E.A."/>
            <person name="Yee Ngan C."/>
            <person name="Ohm R.A."/>
            <person name="Salamov A.A."/>
            <person name="Grigoriev I.V."/>
            <person name="Spatafora J.W."/>
            <person name="Berbee M.L."/>
        </authorList>
    </citation>
    <scope>NUCLEOTIDE SEQUENCE [LARGE SCALE GENOMIC DNA]</scope>
    <source>
        <strain evidence="1 2">JEL478</strain>
    </source>
</reference>
<accession>A0A139ABX0</accession>
<name>A0A139ABX0_GONPJ</name>
<dbReference type="Proteomes" id="UP000070544">
    <property type="component" value="Unassembled WGS sequence"/>
</dbReference>
<organism evidence="1 2">
    <name type="scientific">Gonapodya prolifera (strain JEL478)</name>
    <name type="common">Monoblepharis prolifera</name>
    <dbReference type="NCBI Taxonomy" id="1344416"/>
    <lineage>
        <taxon>Eukaryota</taxon>
        <taxon>Fungi</taxon>
        <taxon>Fungi incertae sedis</taxon>
        <taxon>Chytridiomycota</taxon>
        <taxon>Chytridiomycota incertae sedis</taxon>
        <taxon>Monoblepharidomycetes</taxon>
        <taxon>Monoblepharidales</taxon>
        <taxon>Gonapodyaceae</taxon>
        <taxon>Gonapodya</taxon>
    </lineage>
</organism>
<protein>
    <submittedName>
        <fullName evidence="1">Uncharacterized protein</fullName>
    </submittedName>
</protein>
<evidence type="ECO:0000313" key="1">
    <source>
        <dbReference type="EMBL" id="KXS14228.1"/>
    </source>
</evidence>